<feature type="transmembrane region" description="Helical" evidence="10">
    <location>
        <begin position="94"/>
        <end position="117"/>
    </location>
</feature>
<gene>
    <name evidence="10" type="primary">fluC</name>
    <name evidence="10" type="synonym">crcB</name>
    <name evidence="11" type="ORF">RU97_GL001171</name>
</gene>
<keyword evidence="10" id="KW-0813">Transport</keyword>
<feature type="transmembrane region" description="Helical" evidence="10">
    <location>
        <begin position="5"/>
        <end position="24"/>
    </location>
</feature>
<feature type="binding site" evidence="10">
    <location>
        <position position="75"/>
    </location>
    <ligand>
        <name>Na(+)</name>
        <dbReference type="ChEBI" id="CHEBI:29101"/>
        <note>structural</note>
    </ligand>
</feature>
<protein>
    <recommendedName>
        <fullName evidence="10">Fluoride-specific ion channel FluC</fullName>
    </recommendedName>
</protein>
<dbReference type="EMBL" id="JXKH01000002">
    <property type="protein sequence ID" value="OJG19600.1"/>
    <property type="molecule type" value="Genomic_DNA"/>
</dbReference>
<feature type="transmembrane region" description="Helical" evidence="10">
    <location>
        <begin position="30"/>
        <end position="49"/>
    </location>
</feature>
<evidence type="ECO:0000256" key="1">
    <source>
        <dbReference type="ARBA" id="ARBA00004651"/>
    </source>
</evidence>
<accession>A0A1L8RIK1</accession>
<comment type="caution">
    <text evidence="11">The sequence shown here is derived from an EMBL/GenBank/DDBJ whole genome shotgun (WGS) entry which is preliminary data.</text>
</comment>
<name>A0A1L8RIK1_9ENTE</name>
<dbReference type="HAMAP" id="MF_00454">
    <property type="entry name" value="FluC"/>
    <property type="match status" value="1"/>
</dbReference>
<evidence type="ECO:0000256" key="4">
    <source>
        <dbReference type="ARBA" id="ARBA00022989"/>
    </source>
</evidence>
<evidence type="ECO:0000256" key="2">
    <source>
        <dbReference type="ARBA" id="ARBA00022475"/>
    </source>
</evidence>
<sequence>MNYLIVALFGFLGGNLRYFLGMWIPKIGDFPLPTLAINLLGCFLFTFLAKNYLVSKKASERLILGVGTGFVGSLTTFSSFALDVNALLLVHQYGAAFLYAAISLLGGLLFVYLGTLVRFPSSVRH</sequence>
<keyword evidence="10" id="KW-0915">Sodium</keyword>
<comment type="similarity">
    <text evidence="7 10">Belongs to the fluoride channel Fluc/FEX (TC 1.A.43) family.</text>
</comment>
<comment type="function">
    <text evidence="9 10">Fluoride-specific ion channel. Important for reducing fluoride concentration in the cell, thus reducing its toxicity.</text>
</comment>
<evidence type="ECO:0000313" key="12">
    <source>
        <dbReference type="Proteomes" id="UP000181884"/>
    </source>
</evidence>
<dbReference type="GO" id="GO:0046872">
    <property type="term" value="F:metal ion binding"/>
    <property type="evidence" value="ECO:0007669"/>
    <property type="project" value="UniProtKB-KW"/>
</dbReference>
<dbReference type="InterPro" id="IPR003691">
    <property type="entry name" value="FluC"/>
</dbReference>
<evidence type="ECO:0000256" key="3">
    <source>
        <dbReference type="ARBA" id="ARBA00022692"/>
    </source>
</evidence>
<dbReference type="GO" id="GO:0062054">
    <property type="term" value="F:fluoride channel activity"/>
    <property type="evidence" value="ECO:0007669"/>
    <property type="project" value="UniProtKB-UniRule"/>
</dbReference>
<evidence type="ECO:0000313" key="11">
    <source>
        <dbReference type="EMBL" id="OJG19600.1"/>
    </source>
</evidence>
<keyword evidence="6 10" id="KW-0407">Ion channel</keyword>
<dbReference type="GO" id="GO:0005886">
    <property type="term" value="C:plasma membrane"/>
    <property type="evidence" value="ECO:0007669"/>
    <property type="project" value="UniProtKB-SubCell"/>
</dbReference>
<keyword evidence="12" id="KW-1185">Reference proteome</keyword>
<dbReference type="PANTHER" id="PTHR28259">
    <property type="entry name" value="FLUORIDE EXPORT PROTEIN 1-RELATED"/>
    <property type="match status" value="1"/>
</dbReference>
<comment type="activity regulation">
    <text evidence="10">Na(+) is not transported, but it plays an essential structural role and its presence is essential for fluoride channel function.</text>
</comment>
<evidence type="ECO:0000256" key="6">
    <source>
        <dbReference type="ARBA" id="ARBA00023303"/>
    </source>
</evidence>
<dbReference type="STRING" id="214095.RU97_GL001171"/>
<feature type="binding site" evidence="10">
    <location>
        <position position="72"/>
    </location>
    <ligand>
        <name>Na(+)</name>
        <dbReference type="ChEBI" id="CHEBI:29101"/>
        <note>structural</note>
    </ligand>
</feature>
<comment type="subcellular location">
    <subcellularLocation>
        <location evidence="1 10">Cell membrane</location>
        <topology evidence="1 10">Multi-pass membrane protein</topology>
    </subcellularLocation>
</comment>
<dbReference type="PANTHER" id="PTHR28259:SF1">
    <property type="entry name" value="FLUORIDE EXPORT PROTEIN 1-RELATED"/>
    <property type="match status" value="1"/>
</dbReference>
<dbReference type="RefSeq" id="WP_067390491.1">
    <property type="nucleotide sequence ID" value="NZ_JXKH01000002.1"/>
</dbReference>
<organism evidence="11 12">
    <name type="scientific">Enterococcus canis</name>
    <dbReference type="NCBI Taxonomy" id="214095"/>
    <lineage>
        <taxon>Bacteria</taxon>
        <taxon>Bacillati</taxon>
        <taxon>Bacillota</taxon>
        <taxon>Bacilli</taxon>
        <taxon>Lactobacillales</taxon>
        <taxon>Enterococcaceae</taxon>
        <taxon>Enterococcus</taxon>
    </lineage>
</organism>
<dbReference type="Pfam" id="PF02537">
    <property type="entry name" value="CRCB"/>
    <property type="match status" value="1"/>
</dbReference>
<dbReference type="GO" id="GO:0140114">
    <property type="term" value="P:cellular detoxification of fluoride"/>
    <property type="evidence" value="ECO:0007669"/>
    <property type="project" value="UniProtKB-UniRule"/>
</dbReference>
<evidence type="ECO:0000256" key="7">
    <source>
        <dbReference type="ARBA" id="ARBA00035120"/>
    </source>
</evidence>
<dbReference type="AlphaFoldDB" id="A0A1L8RIK1"/>
<dbReference type="Proteomes" id="UP000181884">
    <property type="component" value="Unassembled WGS sequence"/>
</dbReference>
<proteinExistence type="inferred from homology"/>
<evidence type="ECO:0000256" key="10">
    <source>
        <dbReference type="HAMAP-Rule" id="MF_00454"/>
    </source>
</evidence>
<evidence type="ECO:0000256" key="5">
    <source>
        <dbReference type="ARBA" id="ARBA00023136"/>
    </source>
</evidence>
<comment type="catalytic activity">
    <reaction evidence="8">
        <text>fluoride(in) = fluoride(out)</text>
        <dbReference type="Rhea" id="RHEA:76159"/>
        <dbReference type="ChEBI" id="CHEBI:17051"/>
    </reaction>
    <physiologicalReaction direction="left-to-right" evidence="8">
        <dbReference type="Rhea" id="RHEA:76160"/>
    </physiologicalReaction>
</comment>
<keyword evidence="10" id="KW-0406">Ion transport</keyword>
<feature type="transmembrane region" description="Helical" evidence="10">
    <location>
        <begin position="61"/>
        <end position="82"/>
    </location>
</feature>
<keyword evidence="4 10" id="KW-1133">Transmembrane helix</keyword>
<keyword evidence="10" id="KW-0479">Metal-binding</keyword>
<evidence type="ECO:0000256" key="9">
    <source>
        <dbReference type="ARBA" id="ARBA00049940"/>
    </source>
</evidence>
<evidence type="ECO:0000256" key="8">
    <source>
        <dbReference type="ARBA" id="ARBA00035585"/>
    </source>
</evidence>
<keyword evidence="5 10" id="KW-0472">Membrane</keyword>
<keyword evidence="3 10" id="KW-0812">Transmembrane</keyword>
<keyword evidence="2 10" id="KW-1003">Cell membrane</keyword>
<reference evidence="11 12" key="1">
    <citation type="submission" date="2014-12" db="EMBL/GenBank/DDBJ databases">
        <title>Draft genome sequences of 29 type strains of Enterococci.</title>
        <authorList>
            <person name="Zhong Z."/>
            <person name="Sun Z."/>
            <person name="Liu W."/>
            <person name="Zhang W."/>
            <person name="Zhang H."/>
        </authorList>
    </citation>
    <scope>NUCLEOTIDE SEQUENCE [LARGE SCALE GENOMIC DNA]</scope>
    <source>
        <strain evidence="11 12">DSM 17029</strain>
    </source>
</reference>